<evidence type="ECO:0000313" key="2">
    <source>
        <dbReference type="EMBL" id="MDR4174630.1"/>
    </source>
</evidence>
<sequence length="151" mass="17700">MVVHAEYKEDENGVQTLDKIQLFDSINSKVLQDGLTKEELEITLLDMCCKIENPIEKVIDSKVVYEFPVKESDGYKVVAYEEMLGEDKGKIKSVHVYQYSISNTVAELESMEELHKWLESKGLKLSNPYKEEKEEERESEDFRMIFYFINQ</sequence>
<organism evidence="3 5">
    <name type="scientific">Bacillus thuringiensis</name>
    <dbReference type="NCBI Taxonomy" id="1428"/>
    <lineage>
        <taxon>Bacteria</taxon>
        <taxon>Bacillati</taxon>
        <taxon>Bacillota</taxon>
        <taxon>Bacilli</taxon>
        <taxon>Bacillales</taxon>
        <taxon>Bacillaceae</taxon>
        <taxon>Bacillus</taxon>
        <taxon>Bacillus cereus group</taxon>
    </lineage>
</organism>
<dbReference type="KEGG" id="btw:BF38_6068"/>
<geneLocation type="plasmid" evidence="3 5">
    <name>unnamed3</name>
</geneLocation>
<gene>
    <name evidence="1" type="ORF">BF38_6068</name>
    <name evidence="2" type="ORF">FO599_00610</name>
    <name evidence="3" type="ORF">FOC89_02805</name>
</gene>
<dbReference type="AlphaFoldDB" id="A0A0B5NCE6"/>
<dbReference type="EMBL" id="VKQN01000001">
    <property type="protein sequence ID" value="MDR4174630.1"/>
    <property type="molecule type" value="Genomic_DNA"/>
</dbReference>
<reference evidence="2" key="2">
    <citation type="submission" date="2019-07" db="EMBL/GenBank/DDBJ databases">
        <title>Phylogenomic Reclassification of ATCC Bacillus Strains and Various Taxa within the Genus Bacillus.</title>
        <authorList>
            <person name="Riojas M.A."/>
            <person name="Frank A.M."/>
            <person name="Fenn S.L."/>
            <person name="King S.P."/>
            <person name="Brower S.M."/>
            <person name="Hazbon M.H."/>
        </authorList>
    </citation>
    <scope>NUCLEOTIDE SEQUENCE</scope>
    <source>
        <strain evidence="2">ATCC 35646</strain>
    </source>
</reference>
<accession>A0A0B5NCE6</accession>
<evidence type="ECO:0000313" key="1">
    <source>
        <dbReference type="EMBL" id="AJG74060.1"/>
    </source>
</evidence>
<dbReference type="EMBL" id="CP053979">
    <property type="protein sequence ID" value="QKH22926.1"/>
    <property type="molecule type" value="Genomic_DNA"/>
</dbReference>
<dbReference type="Proteomes" id="UP000031876">
    <property type="component" value="Plasmid 2"/>
</dbReference>
<dbReference type="Proteomes" id="UP001181533">
    <property type="component" value="Unassembled WGS sequence"/>
</dbReference>
<evidence type="ECO:0000313" key="5">
    <source>
        <dbReference type="Proteomes" id="UP000501107"/>
    </source>
</evidence>
<evidence type="ECO:0000313" key="3">
    <source>
        <dbReference type="EMBL" id="QKH22926.1"/>
    </source>
</evidence>
<keyword evidence="3" id="KW-0614">Plasmid</keyword>
<dbReference type="Proteomes" id="UP000501107">
    <property type="component" value="Plasmid unnamed3"/>
</dbReference>
<proteinExistence type="predicted"/>
<name>A0A0B5NCE6_BACTU</name>
<evidence type="ECO:0000313" key="4">
    <source>
        <dbReference type="Proteomes" id="UP000031876"/>
    </source>
</evidence>
<reference evidence="3 5" key="3">
    <citation type="submission" date="2020-05" db="EMBL/GenBank/DDBJ databases">
        <title>FDA dAtabase for Regulatory Grade micrObial Sequences (FDA-ARGOS): Supporting development and validation of Infectious Disease Dx tests.</title>
        <authorList>
            <person name="Nelson B."/>
            <person name="Plummer A."/>
            <person name="Tallon L."/>
            <person name="Sadzewicz L."/>
            <person name="Zhao X."/>
            <person name="Vavikolanu K."/>
            <person name="Mehta A."/>
            <person name="Aluvathingal J."/>
            <person name="Nadendla S."/>
            <person name="Myers T."/>
            <person name="Yan Y."/>
            <person name="Sichtig H."/>
        </authorList>
    </citation>
    <scope>NUCLEOTIDE SEQUENCE [LARGE SCALE GENOMIC DNA]</scope>
    <source>
        <strain evidence="3 5">FDAARGOS_795</strain>
        <plasmid evidence="3 5">unnamed3</plasmid>
    </source>
</reference>
<dbReference type="RefSeq" id="WP_000260249.1">
    <property type="nucleotide sequence ID" value="NZ_CP009334.1"/>
</dbReference>
<reference evidence="1 4" key="1">
    <citation type="journal article" date="2015" name="Genome Announc.">
        <title>Complete genome sequences for 35 biothreat assay-relevant bacillus species.</title>
        <authorList>
            <person name="Johnson S.L."/>
            <person name="Daligault H.E."/>
            <person name="Davenport K.W."/>
            <person name="Jaissle J."/>
            <person name="Frey K.G."/>
            <person name="Ladner J.T."/>
            <person name="Broomall S.M."/>
            <person name="Bishop-Lilly K.A."/>
            <person name="Bruce D.C."/>
            <person name="Gibbons H.S."/>
            <person name="Coyne S.R."/>
            <person name="Lo C.C."/>
            <person name="Meincke L."/>
            <person name="Munk A.C."/>
            <person name="Koroleva G.I."/>
            <person name="Rosenzweig C.N."/>
            <person name="Palacios G.F."/>
            <person name="Redden C.L."/>
            <person name="Minogue T.D."/>
            <person name="Chain P.S."/>
        </authorList>
    </citation>
    <scope>NUCLEOTIDE SEQUENCE [LARGE SCALE GENOMIC DNA]</scope>
    <source>
        <strain evidence="1 4">HD1011</strain>
        <plasmid evidence="1 4">2</plasmid>
    </source>
</reference>
<geneLocation type="plasmid" evidence="1 4">
    <name>2</name>
</geneLocation>
<dbReference type="EMBL" id="CP009334">
    <property type="protein sequence ID" value="AJG74060.1"/>
    <property type="molecule type" value="Genomic_DNA"/>
</dbReference>
<protein>
    <submittedName>
        <fullName evidence="3">Uncharacterized protein</fullName>
    </submittedName>
</protein>